<gene>
    <name evidence="1" type="ORF">NSA58_19005</name>
</gene>
<sequence length="94" mass="11208">MLIVSHDRAFIYKICDCIIEIKNQQIEEFNGDYSKYIENEGNKKLKTFNHKNKDETLSLENEMSYVISMLCVETNPYKKSEYEKKYDLILAKLK</sequence>
<evidence type="ECO:0000313" key="1">
    <source>
        <dbReference type="EMBL" id="MCR1824873.1"/>
    </source>
</evidence>
<dbReference type="RefSeq" id="WP_074079201.1">
    <property type="nucleotide sequence ID" value="NZ_JANKBY010000440.1"/>
</dbReference>
<dbReference type="AlphaFoldDB" id="A0A9X2MEU7"/>
<evidence type="ECO:0000313" key="2">
    <source>
        <dbReference type="Proteomes" id="UP001140817"/>
    </source>
</evidence>
<comment type="caution">
    <text evidence="1">The sequence shown here is derived from an EMBL/GenBank/DDBJ whole genome shotgun (WGS) entry which is preliminary data.</text>
</comment>
<keyword evidence="2" id="KW-1185">Reference proteome</keyword>
<name>A0A9X2MEU7_9FIRM</name>
<dbReference type="InterPro" id="IPR027417">
    <property type="entry name" value="P-loop_NTPase"/>
</dbReference>
<dbReference type="Gene3D" id="3.40.50.300">
    <property type="entry name" value="P-loop containing nucleotide triphosphate hydrolases"/>
    <property type="match status" value="1"/>
</dbReference>
<accession>A0A9X2MEU7</accession>
<dbReference type="Proteomes" id="UP001140817">
    <property type="component" value="Unassembled WGS sequence"/>
</dbReference>
<reference evidence="1" key="1">
    <citation type="submission" date="2022-07" db="EMBL/GenBank/DDBJ databases">
        <title>Enhanced cultured diversity of the mouse gut microbiota enables custom-made synthetic communities.</title>
        <authorList>
            <person name="Afrizal A."/>
        </authorList>
    </citation>
    <scope>NUCLEOTIDE SEQUENCE</scope>
    <source>
        <strain evidence="1">DSM 29186</strain>
    </source>
</reference>
<proteinExistence type="predicted"/>
<protein>
    <recommendedName>
        <fullName evidence="3">ABC transporter ATP-binding protein</fullName>
    </recommendedName>
</protein>
<evidence type="ECO:0008006" key="3">
    <source>
        <dbReference type="Google" id="ProtNLM"/>
    </source>
</evidence>
<dbReference type="EMBL" id="JANKBY010000440">
    <property type="protein sequence ID" value="MCR1824873.1"/>
    <property type="molecule type" value="Genomic_DNA"/>
</dbReference>
<organism evidence="1 2">
    <name type="scientific">Terrisporobacter muris</name>
    <dbReference type="NCBI Taxonomy" id="2963284"/>
    <lineage>
        <taxon>Bacteria</taxon>
        <taxon>Bacillati</taxon>
        <taxon>Bacillota</taxon>
        <taxon>Clostridia</taxon>
        <taxon>Peptostreptococcales</taxon>
        <taxon>Peptostreptococcaceae</taxon>
        <taxon>Terrisporobacter</taxon>
    </lineage>
</organism>